<protein>
    <recommendedName>
        <fullName evidence="6">Mediator of RNA polymerase II transcription subunit 4</fullName>
    </recommendedName>
    <alternativeName>
        <fullName evidence="6">Mediator complex subunit 4</fullName>
    </alternativeName>
</protein>
<dbReference type="Pfam" id="PF10018">
    <property type="entry name" value="Med4"/>
    <property type="match status" value="1"/>
</dbReference>
<comment type="subunit">
    <text evidence="6">Component of the Mediator complex.</text>
</comment>
<keyword evidence="4 6" id="KW-0804">Transcription</keyword>
<gene>
    <name evidence="6" type="primary">MED4</name>
</gene>
<accession>A0A0K0FNP3</accession>
<dbReference type="AlphaFoldDB" id="A0A0K0FNP3"/>
<evidence type="ECO:0000313" key="9">
    <source>
        <dbReference type="Proteomes" id="UP000035680"/>
    </source>
</evidence>
<keyword evidence="9" id="KW-1185">Reference proteome</keyword>
<keyword evidence="5 6" id="KW-0539">Nucleus</keyword>
<comment type="subcellular location">
    <subcellularLocation>
        <location evidence="1 6">Nucleus</location>
    </subcellularLocation>
</comment>
<dbReference type="GO" id="GO:0006357">
    <property type="term" value="P:regulation of transcription by RNA polymerase II"/>
    <property type="evidence" value="ECO:0007669"/>
    <property type="project" value="InterPro"/>
</dbReference>
<keyword evidence="7" id="KW-0175">Coiled coil</keyword>
<sequence>MNCELILKKDFTNDIIELDKKMSSLFETVFKKKDEPDENKKENFKSLVNDISKIEIGIIQKLKSVPCIDKTQKKIKRMKSEIAKYDKAILKTEAGLYRIYGAVTNSLSIAQEKLSELKKSQQQQNTKNDILDISKSLTKNYSIAAPPFWKPEDYVKPFPTGVQFVRGCLKHNIPLKDISRRRILRNPTINTISNIRNLQQNDKMYSSLSNQQRQSNSMQQANYNLQNSNYKNLNKSYQSPKNQKGYMTQQRGSYQNFLQRSINPQHHYSQVGNRVNKMPYQHDQNRYPGDGQVGTKRFLTKPGQSDIHQSPGISKRTPSTANVQMKPQRLPSYSSYLQKTEDGTTFKKAKKLKVGRNMRILPWSSFIDPYYKGYETSTSDDSDELNSEEEKEITTKYYAKKAGPSVELPVERTDSPDTSRHMNYL</sequence>
<evidence type="ECO:0000256" key="5">
    <source>
        <dbReference type="ARBA" id="ARBA00023242"/>
    </source>
</evidence>
<feature type="region of interest" description="Disordered" evidence="8">
    <location>
        <begin position="401"/>
        <end position="425"/>
    </location>
</feature>
<comment type="similarity">
    <text evidence="2 6">Belongs to the Mediator complex subunit 4 family.</text>
</comment>
<feature type="compositionally biased region" description="Basic and acidic residues" evidence="8">
    <location>
        <begin position="409"/>
        <end position="425"/>
    </location>
</feature>
<dbReference type="GO" id="GO:0003712">
    <property type="term" value="F:transcription coregulator activity"/>
    <property type="evidence" value="ECO:0007669"/>
    <property type="project" value="InterPro"/>
</dbReference>
<dbReference type="STRING" id="75913.A0A0K0FNP3"/>
<name>A0A0K0FNP3_STRVS</name>
<evidence type="ECO:0000256" key="7">
    <source>
        <dbReference type="SAM" id="Coils"/>
    </source>
</evidence>
<feature type="region of interest" description="Disordered" evidence="8">
    <location>
        <begin position="302"/>
        <end position="321"/>
    </location>
</feature>
<evidence type="ECO:0000313" key="10">
    <source>
        <dbReference type="WBParaSite" id="SVE_1062300.1"/>
    </source>
</evidence>
<dbReference type="InterPro" id="IPR019258">
    <property type="entry name" value="Mediator_Med4"/>
</dbReference>
<dbReference type="WBParaSite" id="SVE_1062300.1">
    <property type="protein sequence ID" value="SVE_1062300.1"/>
    <property type="gene ID" value="SVE_1062300"/>
</dbReference>
<evidence type="ECO:0000256" key="3">
    <source>
        <dbReference type="ARBA" id="ARBA00023015"/>
    </source>
</evidence>
<dbReference type="GO" id="GO:0016592">
    <property type="term" value="C:mediator complex"/>
    <property type="evidence" value="ECO:0007669"/>
    <property type="project" value="InterPro"/>
</dbReference>
<dbReference type="Proteomes" id="UP000035680">
    <property type="component" value="Unassembled WGS sequence"/>
</dbReference>
<keyword evidence="6" id="KW-0010">Activator</keyword>
<reference evidence="10" key="2">
    <citation type="submission" date="2015-08" db="UniProtKB">
        <authorList>
            <consortium name="WormBaseParasite"/>
        </authorList>
    </citation>
    <scope>IDENTIFICATION</scope>
</reference>
<reference evidence="9" key="1">
    <citation type="submission" date="2014-07" db="EMBL/GenBank/DDBJ databases">
        <authorList>
            <person name="Martin A.A"/>
            <person name="De Silva N."/>
        </authorList>
    </citation>
    <scope>NUCLEOTIDE SEQUENCE</scope>
</reference>
<keyword evidence="3 6" id="KW-0805">Transcription regulation</keyword>
<feature type="coiled-coil region" evidence="7">
    <location>
        <begin position="68"/>
        <end position="127"/>
    </location>
</feature>
<evidence type="ECO:0000256" key="4">
    <source>
        <dbReference type="ARBA" id="ARBA00023163"/>
    </source>
</evidence>
<evidence type="ECO:0000256" key="8">
    <source>
        <dbReference type="SAM" id="MobiDB-lite"/>
    </source>
</evidence>
<organism evidence="9 10">
    <name type="scientific">Strongyloides venezuelensis</name>
    <name type="common">Threadworm</name>
    <dbReference type="NCBI Taxonomy" id="75913"/>
    <lineage>
        <taxon>Eukaryota</taxon>
        <taxon>Metazoa</taxon>
        <taxon>Ecdysozoa</taxon>
        <taxon>Nematoda</taxon>
        <taxon>Chromadorea</taxon>
        <taxon>Rhabditida</taxon>
        <taxon>Tylenchina</taxon>
        <taxon>Panagrolaimomorpha</taxon>
        <taxon>Strongyloidoidea</taxon>
        <taxon>Strongyloididae</taxon>
        <taxon>Strongyloides</taxon>
    </lineage>
</organism>
<evidence type="ECO:0000256" key="2">
    <source>
        <dbReference type="ARBA" id="ARBA00009626"/>
    </source>
</evidence>
<evidence type="ECO:0000256" key="6">
    <source>
        <dbReference type="RuleBase" id="RU364141"/>
    </source>
</evidence>
<comment type="function">
    <text evidence="6">Component of the Mediator complex, a coactivator involved in the regulated transcription of nearly all RNA polymerase II-dependent genes. Mediator functions as a bridge to convey information from gene-specific regulatory proteins to the basal RNA polymerase II transcription machinery. Mediator is recruited to promoters by direct interactions with regulatory proteins and serves as a scaffold for the assembly of a functional preinitiation complex with RNA polymerase II and the general transcription factors.</text>
</comment>
<proteinExistence type="inferred from homology"/>
<evidence type="ECO:0000256" key="1">
    <source>
        <dbReference type="ARBA" id="ARBA00004123"/>
    </source>
</evidence>